<dbReference type="RefSeq" id="WP_033492980.1">
    <property type="nucleotide sequence ID" value="NZ_JDUU01000006.1"/>
</dbReference>
<proteinExistence type="predicted"/>
<sequence>MNAIADGTADLNPVPQLALTTPLLAVIIGCLVLAAALIALTVVLSRPRRVPANAPRRGNHMTGGDAAAWHARIDGIVARYEAKELTREQAFVELAETTRDFAGAATGRDMRASTLRDLSSLPRNAGDRQGLDLLRQTVAALYPPEFADAALNRHAASINVREAAGWVSNLVERWR</sequence>
<evidence type="ECO:0000313" key="2">
    <source>
        <dbReference type="EMBL" id="KFI52758.1"/>
    </source>
</evidence>
<keyword evidence="1" id="KW-0812">Transmembrane</keyword>
<keyword evidence="1" id="KW-1133">Transmembrane helix</keyword>
<dbReference type="STRING" id="1437608.GCA_000771645_02305"/>
<organism evidence="2 3">
    <name type="scientific">Bifidobacterium biavatii DSM 23969</name>
    <dbReference type="NCBI Taxonomy" id="1437608"/>
    <lineage>
        <taxon>Bacteria</taxon>
        <taxon>Bacillati</taxon>
        <taxon>Actinomycetota</taxon>
        <taxon>Actinomycetes</taxon>
        <taxon>Bifidobacteriales</taxon>
        <taxon>Bifidobacteriaceae</taxon>
        <taxon>Bifidobacterium</taxon>
    </lineage>
</organism>
<feature type="transmembrane region" description="Helical" evidence="1">
    <location>
        <begin position="23"/>
        <end position="44"/>
    </location>
</feature>
<gene>
    <name evidence="2" type="ORF">BBIA_0442</name>
</gene>
<evidence type="ECO:0000256" key="1">
    <source>
        <dbReference type="SAM" id="Phobius"/>
    </source>
</evidence>
<dbReference type="EMBL" id="JGYN01000004">
    <property type="protein sequence ID" value="KFI52758.1"/>
    <property type="molecule type" value="Genomic_DNA"/>
</dbReference>
<name>A0A087A1V8_9BIFI</name>
<keyword evidence="1" id="KW-0472">Membrane</keyword>
<dbReference type="eggNOG" id="ENOG5031KGE">
    <property type="taxonomic scope" value="Bacteria"/>
</dbReference>
<dbReference type="AlphaFoldDB" id="A0A087A1V8"/>
<reference evidence="2 3" key="1">
    <citation type="submission" date="2014-03" db="EMBL/GenBank/DDBJ databases">
        <title>Genomics of Bifidobacteria.</title>
        <authorList>
            <person name="Ventura M."/>
            <person name="Milani C."/>
            <person name="Lugli G.A."/>
        </authorList>
    </citation>
    <scope>NUCLEOTIDE SEQUENCE [LARGE SCALE GENOMIC DNA]</scope>
    <source>
        <strain evidence="2 3">DSM 23969</strain>
    </source>
</reference>
<evidence type="ECO:0000313" key="3">
    <source>
        <dbReference type="Proteomes" id="UP000029108"/>
    </source>
</evidence>
<dbReference type="OrthoDB" id="3240329at2"/>
<keyword evidence="3" id="KW-1185">Reference proteome</keyword>
<comment type="caution">
    <text evidence="2">The sequence shown here is derived from an EMBL/GenBank/DDBJ whole genome shotgun (WGS) entry which is preliminary data.</text>
</comment>
<protein>
    <submittedName>
        <fullName evidence="2">Uncharacterized protein</fullName>
    </submittedName>
</protein>
<accession>A0A087A1V8</accession>
<dbReference type="Proteomes" id="UP000029108">
    <property type="component" value="Unassembled WGS sequence"/>
</dbReference>